<name>A0ABN1Q0U1_9PSEU</name>
<proteinExistence type="predicted"/>
<evidence type="ECO:0000256" key="1">
    <source>
        <dbReference type="SAM" id="MobiDB-lite"/>
    </source>
</evidence>
<accession>A0ABN1Q0U1</accession>
<evidence type="ECO:0000313" key="3">
    <source>
        <dbReference type="Proteomes" id="UP001499967"/>
    </source>
</evidence>
<dbReference type="Proteomes" id="UP001499967">
    <property type="component" value="Unassembled WGS sequence"/>
</dbReference>
<reference evidence="2 3" key="1">
    <citation type="journal article" date="2019" name="Int. J. Syst. Evol. Microbiol.">
        <title>The Global Catalogue of Microorganisms (GCM) 10K type strain sequencing project: providing services to taxonomists for standard genome sequencing and annotation.</title>
        <authorList>
            <consortium name="The Broad Institute Genomics Platform"/>
            <consortium name="The Broad Institute Genome Sequencing Center for Infectious Disease"/>
            <person name="Wu L."/>
            <person name="Ma J."/>
        </authorList>
    </citation>
    <scope>NUCLEOTIDE SEQUENCE [LARGE SCALE GENOMIC DNA]</scope>
    <source>
        <strain evidence="2 3">JCM 11117</strain>
    </source>
</reference>
<organism evidence="2 3">
    <name type="scientific">Pseudonocardia zijingensis</name>
    <dbReference type="NCBI Taxonomy" id="153376"/>
    <lineage>
        <taxon>Bacteria</taxon>
        <taxon>Bacillati</taxon>
        <taxon>Actinomycetota</taxon>
        <taxon>Actinomycetes</taxon>
        <taxon>Pseudonocardiales</taxon>
        <taxon>Pseudonocardiaceae</taxon>
        <taxon>Pseudonocardia</taxon>
    </lineage>
</organism>
<feature type="compositionally biased region" description="Basic residues" evidence="1">
    <location>
        <begin position="39"/>
        <end position="50"/>
    </location>
</feature>
<comment type="caution">
    <text evidence="2">The sequence shown here is derived from an EMBL/GenBank/DDBJ whole genome shotgun (WGS) entry which is preliminary data.</text>
</comment>
<sequence>MATASLGAIWSAAAPEIAFASVVVARLHQLGPDPGKVNPPRRRDRPRPPARRASGARLILPGVSEPVT</sequence>
<feature type="region of interest" description="Disordered" evidence="1">
    <location>
        <begin position="30"/>
        <end position="68"/>
    </location>
</feature>
<gene>
    <name evidence="2" type="ORF">GCM10009559_28290</name>
</gene>
<keyword evidence="3" id="KW-1185">Reference proteome</keyword>
<protein>
    <submittedName>
        <fullName evidence="2">Uncharacterized protein</fullName>
    </submittedName>
</protein>
<dbReference type="EMBL" id="BAAAHP010000075">
    <property type="protein sequence ID" value="GAA0936150.1"/>
    <property type="molecule type" value="Genomic_DNA"/>
</dbReference>
<evidence type="ECO:0000313" key="2">
    <source>
        <dbReference type="EMBL" id="GAA0936150.1"/>
    </source>
</evidence>